<gene>
    <name evidence="3" type="ORF">UFOPK2370_00300</name>
</gene>
<keyword evidence="1" id="KW-0472">Membrane</keyword>
<organism evidence="3">
    <name type="scientific">freshwater metagenome</name>
    <dbReference type="NCBI Taxonomy" id="449393"/>
    <lineage>
        <taxon>unclassified sequences</taxon>
        <taxon>metagenomes</taxon>
        <taxon>ecological metagenomes</taxon>
    </lineage>
</organism>
<protein>
    <submittedName>
        <fullName evidence="3">Unannotated protein</fullName>
    </submittedName>
</protein>
<feature type="transmembrane region" description="Helical" evidence="1">
    <location>
        <begin position="38"/>
        <end position="60"/>
    </location>
</feature>
<sequence>MSKSHSQIDPRGPRFGAAITSVLVLITFFLALDASTSALAFSLFAYVWVAFLWGVLFGNAKHPYGWLFRKFVRPRLQAAKELEDSRPPRFAQLVGLFVASVGFALAFAGVESGIAIAAAAVFMASFLNSAFNYCLGCQMYLGLRRIGIIRG</sequence>
<keyword evidence="1" id="KW-0812">Transmembrane</keyword>
<feature type="transmembrane region" description="Helical" evidence="1">
    <location>
        <begin position="90"/>
        <end position="108"/>
    </location>
</feature>
<dbReference type="AlphaFoldDB" id="A0A6J6N4Y2"/>
<dbReference type="EMBL" id="CAEZXK010000004">
    <property type="protein sequence ID" value="CAB4681212.1"/>
    <property type="molecule type" value="Genomic_DNA"/>
</dbReference>
<keyword evidence="1" id="KW-1133">Transmembrane helix</keyword>
<feature type="domain" description="DUF4395" evidence="2">
    <location>
        <begin position="8"/>
        <end position="145"/>
    </location>
</feature>
<evidence type="ECO:0000256" key="1">
    <source>
        <dbReference type="SAM" id="Phobius"/>
    </source>
</evidence>
<feature type="transmembrane region" description="Helical" evidence="1">
    <location>
        <begin position="12"/>
        <end position="32"/>
    </location>
</feature>
<evidence type="ECO:0000313" key="3">
    <source>
        <dbReference type="EMBL" id="CAB4681212.1"/>
    </source>
</evidence>
<proteinExistence type="predicted"/>
<name>A0A6J6N4Y2_9ZZZZ</name>
<dbReference type="Pfam" id="PF14340">
    <property type="entry name" value="DUF4395"/>
    <property type="match status" value="1"/>
</dbReference>
<evidence type="ECO:0000259" key="2">
    <source>
        <dbReference type="Pfam" id="PF14340"/>
    </source>
</evidence>
<reference evidence="3" key="1">
    <citation type="submission" date="2020-05" db="EMBL/GenBank/DDBJ databases">
        <authorList>
            <person name="Chiriac C."/>
            <person name="Salcher M."/>
            <person name="Ghai R."/>
            <person name="Kavagutti S V."/>
        </authorList>
    </citation>
    <scope>NUCLEOTIDE SEQUENCE</scope>
</reference>
<feature type="transmembrane region" description="Helical" evidence="1">
    <location>
        <begin position="114"/>
        <end position="135"/>
    </location>
</feature>
<accession>A0A6J6N4Y2</accession>
<dbReference type="InterPro" id="IPR025508">
    <property type="entry name" value="DUF4395"/>
</dbReference>